<dbReference type="PANTHER" id="PTHR47506">
    <property type="entry name" value="TRANSCRIPTIONAL REGULATORY PROTEIN"/>
    <property type="match status" value="1"/>
</dbReference>
<dbReference type="Gene3D" id="1.10.357.10">
    <property type="entry name" value="Tetracycline Repressor, domain 2"/>
    <property type="match status" value="1"/>
</dbReference>
<dbReference type="InterPro" id="IPR036271">
    <property type="entry name" value="Tet_transcr_reg_TetR-rel_C_sf"/>
</dbReference>
<dbReference type="PANTHER" id="PTHR47506:SF1">
    <property type="entry name" value="HTH-TYPE TRANSCRIPTIONAL REGULATOR YJDC"/>
    <property type="match status" value="1"/>
</dbReference>
<dbReference type="SUPFAM" id="SSF48498">
    <property type="entry name" value="Tetracyclin repressor-like, C-terminal domain"/>
    <property type="match status" value="1"/>
</dbReference>
<keyword evidence="1" id="KW-0805">Transcription regulation</keyword>
<keyword evidence="3" id="KW-0804">Transcription</keyword>
<feature type="region of interest" description="Disordered" evidence="5">
    <location>
        <begin position="113"/>
        <end position="134"/>
    </location>
</feature>
<evidence type="ECO:0000256" key="4">
    <source>
        <dbReference type="PROSITE-ProRule" id="PRU00335"/>
    </source>
</evidence>
<reference evidence="7 8" key="1">
    <citation type="submission" date="2021-12" db="EMBL/GenBank/DDBJ databases">
        <title>Discovery of the Pendulisporaceae a myxobacterial family with distinct sporulation behavior and unique specialized metabolism.</title>
        <authorList>
            <person name="Garcia R."/>
            <person name="Popoff A."/>
            <person name="Bader C.D."/>
            <person name="Loehr J."/>
            <person name="Walesch S."/>
            <person name="Walt C."/>
            <person name="Boldt J."/>
            <person name="Bunk B."/>
            <person name="Haeckl F.J.F.P.J."/>
            <person name="Gunesch A.P."/>
            <person name="Birkelbach J."/>
            <person name="Nuebel U."/>
            <person name="Pietschmann T."/>
            <person name="Bach T."/>
            <person name="Mueller R."/>
        </authorList>
    </citation>
    <scope>NUCLEOTIDE SEQUENCE [LARGE SCALE GENOMIC DNA]</scope>
    <source>
        <strain evidence="7 8">MSr11954</strain>
    </source>
</reference>
<dbReference type="Pfam" id="PF00440">
    <property type="entry name" value="TetR_N"/>
    <property type="match status" value="1"/>
</dbReference>
<dbReference type="PROSITE" id="PS50977">
    <property type="entry name" value="HTH_TETR_2"/>
    <property type="match status" value="1"/>
</dbReference>
<dbReference type="Gene3D" id="1.10.10.60">
    <property type="entry name" value="Homeodomain-like"/>
    <property type="match status" value="1"/>
</dbReference>
<sequence>MAERGRPRSFDRQAALERAMRVFWEKGYAGASMADLTAAMGINSPSLYAAFGCKEALFREAIALFAETEGTPIWGGLATAPSARAGVETVLRATAESFSRPDRPRGCLITLEVPRDGNDGKNAKNGKDGDGDSLEPELRRLRALSIDRFRECLEQGIERGELARNIDTDAIASFYVTVQQGMAIRARDGASREVLLSIAECAMRAWQAMAPPPEDADST</sequence>
<dbReference type="InterPro" id="IPR001647">
    <property type="entry name" value="HTH_TetR"/>
</dbReference>
<dbReference type="EMBL" id="CP089984">
    <property type="protein sequence ID" value="WXB19031.1"/>
    <property type="molecule type" value="Genomic_DNA"/>
</dbReference>
<evidence type="ECO:0000256" key="2">
    <source>
        <dbReference type="ARBA" id="ARBA00023125"/>
    </source>
</evidence>
<feature type="domain" description="HTH tetR-type" evidence="6">
    <location>
        <begin position="9"/>
        <end position="69"/>
    </location>
</feature>
<evidence type="ECO:0000259" key="6">
    <source>
        <dbReference type="PROSITE" id="PS50977"/>
    </source>
</evidence>
<evidence type="ECO:0000256" key="5">
    <source>
        <dbReference type="SAM" id="MobiDB-lite"/>
    </source>
</evidence>
<evidence type="ECO:0000256" key="3">
    <source>
        <dbReference type="ARBA" id="ARBA00023163"/>
    </source>
</evidence>
<keyword evidence="8" id="KW-1185">Reference proteome</keyword>
<gene>
    <name evidence="7" type="ORF">LZC94_17555</name>
</gene>
<evidence type="ECO:0000313" key="8">
    <source>
        <dbReference type="Proteomes" id="UP001370348"/>
    </source>
</evidence>
<protein>
    <submittedName>
        <fullName evidence="7">TetR/AcrR family transcriptional regulator</fullName>
    </submittedName>
</protein>
<dbReference type="InterPro" id="IPR009057">
    <property type="entry name" value="Homeodomain-like_sf"/>
</dbReference>
<keyword evidence="2 4" id="KW-0238">DNA-binding</keyword>
<evidence type="ECO:0000313" key="7">
    <source>
        <dbReference type="EMBL" id="WXB19031.1"/>
    </source>
</evidence>
<proteinExistence type="predicted"/>
<accession>A0ABZ2M923</accession>
<evidence type="ECO:0000256" key="1">
    <source>
        <dbReference type="ARBA" id="ARBA00023015"/>
    </source>
</evidence>
<organism evidence="7 8">
    <name type="scientific">Pendulispora albinea</name>
    <dbReference type="NCBI Taxonomy" id="2741071"/>
    <lineage>
        <taxon>Bacteria</taxon>
        <taxon>Pseudomonadati</taxon>
        <taxon>Myxococcota</taxon>
        <taxon>Myxococcia</taxon>
        <taxon>Myxococcales</taxon>
        <taxon>Sorangiineae</taxon>
        <taxon>Pendulisporaceae</taxon>
        <taxon>Pendulispora</taxon>
    </lineage>
</organism>
<dbReference type="SUPFAM" id="SSF46689">
    <property type="entry name" value="Homeodomain-like"/>
    <property type="match status" value="1"/>
</dbReference>
<feature type="DNA-binding region" description="H-T-H motif" evidence="4">
    <location>
        <begin position="32"/>
        <end position="51"/>
    </location>
</feature>
<name>A0ABZ2M923_9BACT</name>
<dbReference type="RefSeq" id="WP_394828654.1">
    <property type="nucleotide sequence ID" value="NZ_CP089984.1"/>
</dbReference>
<dbReference type="Proteomes" id="UP001370348">
    <property type="component" value="Chromosome"/>
</dbReference>